<dbReference type="RefSeq" id="WP_057985621.1">
    <property type="nucleotide sequence ID" value="NZ_LDJR01000008.1"/>
</dbReference>
<reference evidence="1 2" key="1">
    <citation type="submission" date="2015-05" db="EMBL/GenBank/DDBJ databases">
        <title>Comparison of genome.</title>
        <authorList>
            <person name="Zheng Z."/>
            <person name="Sun M."/>
        </authorList>
    </citation>
    <scope>NUCLEOTIDE SEQUENCE [LARGE SCALE GENOMIC DNA]</scope>
    <source>
        <strain evidence="1 2">G25-74</strain>
    </source>
</reference>
<evidence type="ECO:0000313" key="2">
    <source>
        <dbReference type="Proteomes" id="UP000077881"/>
    </source>
</evidence>
<evidence type="ECO:0008006" key="3">
    <source>
        <dbReference type="Google" id="ProtNLM"/>
    </source>
</evidence>
<accession>A0A178A6E6</accession>
<dbReference type="PATRIC" id="fig|217031.6.peg.218"/>
<comment type="caution">
    <text evidence="1">The sequence shown here is derived from an EMBL/GenBank/DDBJ whole genome shotgun (WGS) entry which is preliminary data.</text>
</comment>
<keyword evidence="2" id="KW-1185">Reference proteome</keyword>
<gene>
    <name evidence="1" type="ORF">ABB05_01025</name>
</gene>
<dbReference type="Proteomes" id="UP000077881">
    <property type="component" value="Unassembled WGS sequence"/>
</dbReference>
<proteinExistence type="predicted"/>
<dbReference type="OrthoDB" id="9955879at2"/>
<protein>
    <recommendedName>
        <fullName evidence="3">Lipoprotein</fullName>
    </recommendedName>
</protein>
<evidence type="ECO:0000313" key="1">
    <source>
        <dbReference type="EMBL" id="OAK75765.1"/>
    </source>
</evidence>
<dbReference type="EMBL" id="LDJR01000008">
    <property type="protein sequence ID" value="OAK75765.1"/>
    <property type="molecule type" value="Genomic_DNA"/>
</dbReference>
<organism evidence="1 2">
    <name type="scientific">Lederbergia galactosidilytica</name>
    <dbReference type="NCBI Taxonomy" id="217031"/>
    <lineage>
        <taxon>Bacteria</taxon>
        <taxon>Bacillati</taxon>
        <taxon>Bacillota</taxon>
        <taxon>Bacilli</taxon>
        <taxon>Bacillales</taxon>
        <taxon>Bacillaceae</taxon>
        <taxon>Lederbergia</taxon>
    </lineage>
</organism>
<name>A0A178A6E6_9BACI</name>
<dbReference type="PROSITE" id="PS51257">
    <property type="entry name" value="PROKAR_LIPOPROTEIN"/>
    <property type="match status" value="1"/>
</dbReference>
<sequence length="169" mass="19047">MKKVILLVLAIVLVGCSNNMVEKENSLDEHKKDSKQSIQKEEKLTALPFDVNSLQADLKRETELDPEQVDVYVVVSENTLISNFDSLSENVTFLNVLAQYVGDSEDKIVQLIKELEDSYDSGEKYSSTLEIDDVNIITTLFADQIIISVTSGDWIEKSVEKELEIDSQE</sequence>
<dbReference type="AlphaFoldDB" id="A0A178A6E6"/>